<feature type="compositionally biased region" description="Polar residues" evidence="18">
    <location>
        <begin position="1541"/>
        <end position="1559"/>
    </location>
</feature>
<dbReference type="Proteomes" id="UP000663841">
    <property type="component" value="Unassembled WGS sequence"/>
</dbReference>
<dbReference type="CDD" id="cd22326">
    <property type="entry name" value="FAN1-like"/>
    <property type="match status" value="1"/>
</dbReference>
<dbReference type="InterPro" id="IPR014883">
    <property type="entry name" value="VRR_NUC"/>
</dbReference>
<comment type="catalytic activity">
    <reaction evidence="1 17">
        <text>Hydrolytically removes 5'-nucleotides successively from the 3'-hydroxy termini of 3'-hydroxy-terminated oligonucleotides.</text>
        <dbReference type="EC" id="3.1.4.1"/>
    </reaction>
</comment>
<evidence type="ECO:0000313" key="20">
    <source>
        <dbReference type="EMBL" id="CAE6428078.1"/>
    </source>
</evidence>
<comment type="cofactor">
    <cofactor evidence="17">
        <name>Mg(2+)</name>
        <dbReference type="ChEBI" id="CHEBI:18420"/>
    </cofactor>
    <cofactor evidence="17">
        <name>Mn(2+)</name>
        <dbReference type="ChEBI" id="CHEBI:29035"/>
    </cofactor>
</comment>
<dbReference type="InterPro" id="IPR032319">
    <property type="entry name" value="CLP1_P"/>
</dbReference>
<evidence type="ECO:0000256" key="12">
    <source>
        <dbReference type="ARBA" id="ARBA00022842"/>
    </source>
</evidence>
<evidence type="ECO:0000313" key="21">
    <source>
        <dbReference type="Proteomes" id="UP000663841"/>
    </source>
</evidence>
<dbReference type="Pfam" id="PF08774">
    <property type="entry name" value="VRR_NUC"/>
    <property type="match status" value="1"/>
</dbReference>
<dbReference type="Gene3D" id="3.40.1350.10">
    <property type="match status" value="1"/>
</dbReference>
<keyword evidence="4 17" id="KW-0540">Nuclease</keyword>
<gene>
    <name evidence="20" type="ORF">RDB_LOCUS60170</name>
</gene>
<feature type="compositionally biased region" description="Polar residues" evidence="18">
    <location>
        <begin position="1601"/>
        <end position="1615"/>
    </location>
</feature>
<dbReference type="Gene3D" id="3.40.50.300">
    <property type="entry name" value="P-loop containing nucleotide triphosphate hydrolases"/>
    <property type="match status" value="1"/>
</dbReference>
<evidence type="ECO:0000256" key="4">
    <source>
        <dbReference type="ARBA" id="ARBA00022722"/>
    </source>
</evidence>
<keyword evidence="12 17" id="KW-0460">Magnesium</keyword>
<dbReference type="Pfam" id="PF16575">
    <property type="entry name" value="CLP1_P"/>
    <property type="match status" value="1"/>
</dbReference>
<reference evidence="20" key="1">
    <citation type="submission" date="2021-01" db="EMBL/GenBank/DDBJ databases">
        <authorList>
            <person name="Kaushik A."/>
        </authorList>
    </citation>
    <scope>NUCLEOTIDE SEQUENCE</scope>
    <source>
        <strain evidence="20">AG3-T5</strain>
    </source>
</reference>
<evidence type="ECO:0000256" key="9">
    <source>
        <dbReference type="ARBA" id="ARBA00022801"/>
    </source>
</evidence>
<feature type="region of interest" description="Disordered" evidence="18">
    <location>
        <begin position="1337"/>
        <end position="1360"/>
    </location>
</feature>
<feature type="region of interest" description="Disordered" evidence="18">
    <location>
        <begin position="1242"/>
        <end position="1325"/>
    </location>
</feature>
<dbReference type="GO" id="GO:0070336">
    <property type="term" value="F:flap-structured DNA binding"/>
    <property type="evidence" value="ECO:0007669"/>
    <property type="project" value="TreeGrafter"/>
</dbReference>
<keyword evidence="5 17" id="KW-0479">Metal-binding</keyword>
<keyword evidence="8" id="KW-0863">Zinc-finger</keyword>
<dbReference type="InterPro" id="IPR049132">
    <property type="entry name" value="FAN1-like_euk"/>
</dbReference>
<dbReference type="GO" id="GO:0017108">
    <property type="term" value="F:5'-flap endonuclease activity"/>
    <property type="evidence" value="ECO:0007669"/>
    <property type="project" value="TreeGrafter"/>
</dbReference>
<feature type="compositionally biased region" description="Acidic residues" evidence="18">
    <location>
        <begin position="1273"/>
        <end position="1293"/>
    </location>
</feature>
<dbReference type="Pfam" id="PF21170">
    <property type="entry name" value="FAN1_TPR"/>
    <property type="match status" value="1"/>
</dbReference>
<dbReference type="GO" id="GO:0036297">
    <property type="term" value="P:interstrand cross-link repair"/>
    <property type="evidence" value="ECO:0007669"/>
    <property type="project" value="InterPro"/>
</dbReference>
<feature type="region of interest" description="Disordered" evidence="18">
    <location>
        <begin position="1420"/>
        <end position="1447"/>
    </location>
</feature>
<proteinExistence type="inferred from homology"/>
<dbReference type="GO" id="GO:0008409">
    <property type="term" value="F:5'-3' exonuclease activity"/>
    <property type="evidence" value="ECO:0007669"/>
    <property type="project" value="TreeGrafter"/>
</dbReference>
<evidence type="ECO:0000256" key="10">
    <source>
        <dbReference type="ARBA" id="ARBA00022833"/>
    </source>
</evidence>
<evidence type="ECO:0000256" key="8">
    <source>
        <dbReference type="ARBA" id="ARBA00022771"/>
    </source>
</evidence>
<keyword evidence="14 17" id="KW-0234">DNA repair</keyword>
<evidence type="ECO:0000256" key="5">
    <source>
        <dbReference type="ARBA" id="ARBA00022723"/>
    </source>
</evidence>
<dbReference type="InterPro" id="IPR010655">
    <property type="entry name" value="Clp1_C"/>
</dbReference>
<dbReference type="SMART" id="SM00990">
    <property type="entry name" value="VRR_NUC"/>
    <property type="match status" value="1"/>
</dbReference>
<evidence type="ECO:0000259" key="19">
    <source>
        <dbReference type="SMART" id="SM00990"/>
    </source>
</evidence>
<feature type="region of interest" description="Disordered" evidence="18">
    <location>
        <begin position="1502"/>
        <end position="1615"/>
    </location>
</feature>
<evidence type="ECO:0000256" key="17">
    <source>
        <dbReference type="RuleBase" id="RU365033"/>
    </source>
</evidence>
<dbReference type="PANTHER" id="PTHR15749:SF4">
    <property type="entry name" value="FANCONI-ASSOCIATED NUCLEASE 1"/>
    <property type="match status" value="1"/>
</dbReference>
<feature type="compositionally biased region" description="Basic residues" evidence="18">
    <location>
        <begin position="1257"/>
        <end position="1266"/>
    </location>
</feature>
<dbReference type="GO" id="GO:0005634">
    <property type="term" value="C:nucleus"/>
    <property type="evidence" value="ECO:0007669"/>
    <property type="project" value="UniProtKB-SubCell"/>
</dbReference>
<dbReference type="EC" id="3.1.4.1" evidence="17"/>
<evidence type="ECO:0000256" key="3">
    <source>
        <dbReference type="ARBA" id="ARBA00005533"/>
    </source>
</evidence>
<keyword evidence="11" id="KW-0269">Exonuclease</keyword>
<evidence type="ECO:0000256" key="11">
    <source>
        <dbReference type="ARBA" id="ARBA00022839"/>
    </source>
</evidence>
<feature type="compositionally biased region" description="Basic and acidic residues" evidence="18">
    <location>
        <begin position="1337"/>
        <end position="1355"/>
    </location>
</feature>
<keyword evidence="16 17" id="KW-0539">Nucleus</keyword>
<evidence type="ECO:0000256" key="6">
    <source>
        <dbReference type="ARBA" id="ARBA00022759"/>
    </source>
</evidence>
<accession>A0A8H3AIU8</accession>
<keyword evidence="7 17" id="KW-0227">DNA damage</keyword>
<evidence type="ECO:0000256" key="13">
    <source>
        <dbReference type="ARBA" id="ARBA00023054"/>
    </source>
</evidence>
<dbReference type="EMBL" id="CAJMWW010000082">
    <property type="protein sequence ID" value="CAE6428078.1"/>
    <property type="molecule type" value="Genomic_DNA"/>
</dbReference>
<dbReference type="Gene3D" id="2.40.30.330">
    <property type="entry name" value="Pre-mRNA cleavage complex subunit Clp1, C-terminal domain"/>
    <property type="match status" value="1"/>
</dbReference>
<dbReference type="InterPro" id="IPR033315">
    <property type="entry name" value="Fan1-like"/>
</dbReference>
<dbReference type="FunFam" id="3.40.1350.10:FF:000004">
    <property type="entry name" value="Fanconi-associated nuclease"/>
    <property type="match status" value="1"/>
</dbReference>
<dbReference type="GO" id="GO:0031124">
    <property type="term" value="P:mRNA 3'-end processing"/>
    <property type="evidence" value="ECO:0007669"/>
    <property type="project" value="InterPro"/>
</dbReference>
<keyword evidence="10" id="KW-0862">Zinc</keyword>
<evidence type="ECO:0000256" key="15">
    <source>
        <dbReference type="ARBA" id="ARBA00023211"/>
    </source>
</evidence>
<keyword evidence="6" id="KW-0255">Endonuclease</keyword>
<evidence type="ECO:0000256" key="1">
    <source>
        <dbReference type="ARBA" id="ARBA00000983"/>
    </source>
</evidence>
<organism evidence="20 21">
    <name type="scientific">Rhizoctonia solani</name>
    <dbReference type="NCBI Taxonomy" id="456999"/>
    <lineage>
        <taxon>Eukaryota</taxon>
        <taxon>Fungi</taxon>
        <taxon>Dikarya</taxon>
        <taxon>Basidiomycota</taxon>
        <taxon>Agaricomycotina</taxon>
        <taxon>Agaricomycetes</taxon>
        <taxon>Cantharellales</taxon>
        <taxon>Ceratobasidiaceae</taxon>
        <taxon>Rhizoctonia</taxon>
    </lineage>
</organism>
<dbReference type="GO" id="GO:0004528">
    <property type="term" value="F:phosphodiesterase I activity"/>
    <property type="evidence" value="ECO:0007669"/>
    <property type="project" value="UniProtKB-EC"/>
</dbReference>
<dbReference type="InterPro" id="IPR038238">
    <property type="entry name" value="Clp1_C_sf"/>
</dbReference>
<dbReference type="InterPro" id="IPR027417">
    <property type="entry name" value="P-loop_NTPase"/>
</dbReference>
<name>A0A8H3AIU8_9AGAM</name>
<keyword evidence="9 17" id="KW-0378">Hydrolase</keyword>
<dbReference type="InterPro" id="IPR011856">
    <property type="entry name" value="tRNA_endonuc-like_dom_sf"/>
</dbReference>
<dbReference type="GO" id="GO:0008270">
    <property type="term" value="F:zinc ion binding"/>
    <property type="evidence" value="ECO:0007669"/>
    <property type="project" value="UniProtKB-KW"/>
</dbReference>
<dbReference type="InterPro" id="IPR049126">
    <property type="entry name" value="FAN1-like_TPR"/>
</dbReference>
<feature type="domain" description="VRR-NUC" evidence="19">
    <location>
        <begin position="1119"/>
        <end position="1236"/>
    </location>
</feature>
<dbReference type="Pfam" id="PF06807">
    <property type="entry name" value="Clp1"/>
    <property type="match status" value="1"/>
</dbReference>
<evidence type="ECO:0000256" key="16">
    <source>
        <dbReference type="ARBA" id="ARBA00023242"/>
    </source>
</evidence>
<comment type="subcellular location">
    <subcellularLocation>
        <location evidence="2 17">Nucleus</location>
    </subcellularLocation>
</comment>
<comment type="similarity">
    <text evidence="3 17">Belongs to the FAN1 family.</text>
</comment>
<evidence type="ECO:0000256" key="18">
    <source>
        <dbReference type="SAM" id="MobiDB-lite"/>
    </source>
</evidence>
<protein>
    <recommendedName>
        <fullName evidence="17">Fanconi-associated nuclease</fullName>
        <ecNumber evidence="17">3.1.4.1</ecNumber>
    </recommendedName>
</protein>
<sequence length="1615" mass="178613">MVPLINIHTAFEQMRIRAHRALTANQPETAKSRPPRVLVLGPENSGKTSACKIWCNYAVRGRSWCPTLVNLDVNDGGWTIPGTMSACPLSSAIPTCTPANPFGATATSAPTALSSSALLPIVHWFGHTDPKRNPQLVEKLIRTLADGVRQKFLQDHTLNASGFIIDAPAAFATSNAQGDNKYNLIRACVEAFDGKLNPFAKCFVSKETTSVNTILIMGHDKLNVELQRIFGNSGGITLLKVPKSGGVVEVDYAYHTRVIASQIRAYFYGTPLYLPPSMNPATAQLGGEATTETTLSPFSVTLNAGDLQIYRIGSTSLAPSSALPIGATRTIGEIQPLRVDVESGGILHSVLALLAPFDSSPSDEMLLRQEVSGFLIVTAVDIPRRKITVLAPSQGSLDEDFDPQVKEEEADSSEDLLTTSDIGSERVMPARCSQPDDRCVTVAASSQTDHSRSIIVFLLLELLEMIETVLESESHLFSSSEILILNGIKRANYFQQYLISRIVQRKRGKWLRFDQLNESYASEFRKYAAESDVLKIMADTLLELSGHFRLEERPSVSSGEKDVIDLTLDSDDEDACAPKCDVAGSSTHHGNAAAPSASPGSTSESVIFLEDTSIATPAQLLECLNVEELKLLGKRLKISSKTKTTREELINAILRSTSTQTTLPFTIVSKSSHSSLKKDGNDWAKFFPFRPPQASGKAHNMPLQERRIRDMCSELYGACFRLLDSVVQALHLVSVVYFRSTEQSEANSIMLSAILSLSGKRDYPRYKYKRTSDIFPTRTDLLRYMEISLLLNEVENLLAGVGPPQGAKFDRLKASQSIINIWETHWDRWNLLVAYLKDKSHRERGLERFEEGYLLTRLAYKAAECFGALKKYDMESKLLVALLRQTRWRRSKRGRWYDRLALIYTRYMGGGDANLRQAREYLLTGLNDDLVSIGSRPMLLRRLQKLEKQLRLPLEEQYVGEGDLKVAVETRIEGTRIHIPKASTIPPKGAGVATKMAPSTMDKAILMHVNGSPSSSLPPSGSNQRHKWTGKTIWAGEEGEVNVETIALEYYARLGFKGFHSEGTIVLTLFGLLFWDILFAPVPGAFEIPYQSAPLDLVHDSFFSSREEIINARLDELRSTPDAARQIAKNVYSREREREPWCVGVRWDLFEHEEELTEVVECLGGPALAAICRLLAEEYGSRRGGVPDLFVWNTTQKTCKFIEVKGPGDNLSETQKVWIDVLLSAGVDVELCRVYEHGKMPARSAKGKNKTKEKPQRRSTSRRRTPKAYTSDPEPEEEDELLSSSEDEADEVEATILQELPESQHKGKAVTPVAIPVSPGTRDPLETNLTVDHAKSIPDDLKHEQSTKIKSEHSPKNSVVPSRDLLEANPWDPTPILGTNRADTHLLRPITSFPAPIISTYPSKVPLERLDPVISGITEGTSATQETVTPETPQTTQHPSPAGCSSITLAPISIPEAYPEPYPKDIPHSKPVLQLAPRSNASPQKSHRPSNKEWRDMLKATPAKKVPQGEAVASPSNRSSAVIEPTPNRKRRDSVTHTPARKSTSASAVTDTPRQVTGDNTDEATQGLRKRRRTTSEQVGVSGSPAEWEKKWPDVFPQWIGNLSGSSDPDYEPSQ</sequence>
<feature type="compositionally biased region" description="Low complexity" evidence="18">
    <location>
        <begin position="1424"/>
        <end position="1437"/>
    </location>
</feature>
<comment type="function">
    <text evidence="17">Nuclease required for the repair of DNA interstrand cross-links (ICL). Acts as a 5'-3' exonuclease that anchors at a cut end of DNA and cleaves DNA successively at every third nucleotide, allowing to excise an ICL from one strand through flanking incisions.</text>
</comment>
<dbReference type="PANTHER" id="PTHR15749">
    <property type="entry name" value="FANCONI-ASSOCIATED NUCLEASE 1"/>
    <property type="match status" value="1"/>
</dbReference>
<keyword evidence="13" id="KW-0175">Coiled coil</keyword>
<evidence type="ECO:0000256" key="14">
    <source>
        <dbReference type="ARBA" id="ARBA00023204"/>
    </source>
</evidence>
<keyword evidence="15 17" id="KW-0464">Manganese</keyword>
<evidence type="ECO:0000256" key="7">
    <source>
        <dbReference type="ARBA" id="ARBA00022763"/>
    </source>
</evidence>
<evidence type="ECO:0000256" key="2">
    <source>
        <dbReference type="ARBA" id="ARBA00004123"/>
    </source>
</evidence>
<comment type="caution">
    <text evidence="20">The sequence shown here is derived from an EMBL/GenBank/DDBJ whole genome shotgun (WGS) entry which is preliminary data.</text>
</comment>